<keyword evidence="4" id="KW-1185">Reference proteome</keyword>
<evidence type="ECO:0000313" key="3">
    <source>
        <dbReference type="EMBL" id="GFH01701.1"/>
    </source>
</evidence>
<dbReference type="RefSeq" id="WP_163888442.1">
    <property type="nucleotide sequence ID" value="NZ_BLLB01000002.1"/>
</dbReference>
<sequence length="142" mass="14003">MNAVKIEVVRYAAAGAVMGGSLLFTAGLVVAHAQPEEESPATSDGVVSVLVGGATAQDSVPLEEAAAAVTEVCGGDPASVAGVAQQVDTDGASVEVCPDVLIVQNSEVPVQSTPTESTVESEAPAVPGAEEEAAEEEAAEGE</sequence>
<keyword evidence="2" id="KW-1133">Transmembrane helix</keyword>
<reference evidence="3 4" key="1">
    <citation type="journal article" date="2019" name="Emerg. Microbes Infect.">
        <title>Comprehensive subspecies identification of 175 nontuberculous mycobacteria species based on 7547 genomic profiles.</title>
        <authorList>
            <person name="Matsumoto Y."/>
            <person name="Kinjo T."/>
            <person name="Motooka D."/>
            <person name="Nabeya D."/>
            <person name="Jung N."/>
            <person name="Uechi K."/>
            <person name="Horii T."/>
            <person name="Iida T."/>
            <person name="Fujita J."/>
            <person name="Nakamura S."/>
        </authorList>
    </citation>
    <scope>NUCLEOTIDE SEQUENCE [LARGE SCALE GENOMIC DNA]</scope>
    <source>
        <strain evidence="3 4">JCM 30996</strain>
    </source>
</reference>
<keyword evidence="2" id="KW-0812">Transmembrane</keyword>
<feature type="compositionally biased region" description="Acidic residues" evidence="1">
    <location>
        <begin position="129"/>
        <end position="142"/>
    </location>
</feature>
<dbReference type="AlphaFoldDB" id="A0A7I9ZKY9"/>
<feature type="transmembrane region" description="Helical" evidence="2">
    <location>
        <begin position="12"/>
        <end position="33"/>
    </location>
</feature>
<dbReference type="Proteomes" id="UP000465304">
    <property type="component" value="Unassembled WGS sequence"/>
</dbReference>
<keyword evidence="2" id="KW-0472">Membrane</keyword>
<proteinExistence type="predicted"/>
<evidence type="ECO:0000256" key="2">
    <source>
        <dbReference type="SAM" id="Phobius"/>
    </source>
</evidence>
<protein>
    <submittedName>
        <fullName evidence="3">Uncharacterized protein</fullName>
    </submittedName>
</protein>
<organism evidence="3 4">
    <name type="scientific">Mycolicibacterium hippocampi</name>
    <dbReference type="NCBI Taxonomy" id="659824"/>
    <lineage>
        <taxon>Bacteria</taxon>
        <taxon>Bacillati</taxon>
        <taxon>Actinomycetota</taxon>
        <taxon>Actinomycetes</taxon>
        <taxon>Mycobacteriales</taxon>
        <taxon>Mycobacteriaceae</taxon>
        <taxon>Mycolicibacterium</taxon>
    </lineage>
</organism>
<evidence type="ECO:0000256" key="1">
    <source>
        <dbReference type="SAM" id="MobiDB-lite"/>
    </source>
</evidence>
<gene>
    <name evidence="3" type="ORF">MHIP_21840</name>
</gene>
<accession>A0A7I9ZKY9</accession>
<comment type="caution">
    <text evidence="3">The sequence shown here is derived from an EMBL/GenBank/DDBJ whole genome shotgun (WGS) entry which is preliminary data.</text>
</comment>
<evidence type="ECO:0000313" key="4">
    <source>
        <dbReference type="Proteomes" id="UP000465304"/>
    </source>
</evidence>
<dbReference type="EMBL" id="BLLB01000002">
    <property type="protein sequence ID" value="GFH01701.1"/>
    <property type="molecule type" value="Genomic_DNA"/>
</dbReference>
<feature type="region of interest" description="Disordered" evidence="1">
    <location>
        <begin position="107"/>
        <end position="142"/>
    </location>
</feature>
<name>A0A7I9ZKY9_9MYCO</name>
<feature type="compositionally biased region" description="Polar residues" evidence="1">
    <location>
        <begin position="107"/>
        <end position="118"/>
    </location>
</feature>